<protein>
    <submittedName>
        <fullName evidence="1">Uncharacterized protein</fullName>
    </submittedName>
</protein>
<accession>F0F8S7</accession>
<comment type="caution">
    <text evidence="1">The sequence shown here is derived from an EMBL/GenBank/DDBJ whole genome shotgun (WGS) entry which is preliminary data.</text>
</comment>
<keyword evidence="2" id="KW-1185">Reference proteome</keyword>
<evidence type="ECO:0000313" key="1">
    <source>
        <dbReference type="EMBL" id="EGC19454.1"/>
    </source>
</evidence>
<dbReference type="EMBL" id="AEWX01000027">
    <property type="protein sequence ID" value="EGC19454.1"/>
    <property type="molecule type" value="Genomic_DNA"/>
</dbReference>
<sequence>MQSGIFSEELRMLLSVRCLRTLLWTFLFLSPAFSRAGGKRAAGGIAVESGMVKKQDIIRNLS</sequence>
<dbReference type="Proteomes" id="UP000005697">
    <property type="component" value="Unassembled WGS sequence"/>
</dbReference>
<dbReference type="AlphaFoldDB" id="F0F8S7"/>
<dbReference type="HOGENOM" id="CLU_2900440_0_0_10"/>
<proteinExistence type="predicted"/>
<evidence type="ECO:0000313" key="2">
    <source>
        <dbReference type="Proteomes" id="UP000005697"/>
    </source>
</evidence>
<name>F0F8S7_9BACT</name>
<organism evidence="1 2">
    <name type="scientific">Prevotella multiformis DSM 16608</name>
    <dbReference type="NCBI Taxonomy" id="888743"/>
    <lineage>
        <taxon>Bacteria</taxon>
        <taxon>Pseudomonadati</taxon>
        <taxon>Bacteroidota</taxon>
        <taxon>Bacteroidia</taxon>
        <taxon>Bacteroidales</taxon>
        <taxon>Prevotellaceae</taxon>
        <taxon>Prevotella</taxon>
    </lineage>
</organism>
<reference evidence="1 2" key="1">
    <citation type="submission" date="2011-01" db="EMBL/GenBank/DDBJ databases">
        <authorList>
            <person name="Muzny D."/>
            <person name="Qin X."/>
            <person name="Deng J."/>
            <person name="Jiang H."/>
            <person name="Liu Y."/>
            <person name="Qu J."/>
            <person name="Song X.-Z."/>
            <person name="Zhang L."/>
            <person name="Thornton R."/>
            <person name="Coyle M."/>
            <person name="Francisco L."/>
            <person name="Jackson L."/>
            <person name="Javaid M."/>
            <person name="Korchina V."/>
            <person name="Kovar C."/>
            <person name="Mata R."/>
            <person name="Mathew T."/>
            <person name="Ngo R."/>
            <person name="Nguyen L."/>
            <person name="Nguyen N."/>
            <person name="Okwuonu G."/>
            <person name="Ongeri F."/>
            <person name="Pham C."/>
            <person name="Simmons D."/>
            <person name="Wilczek-Boney K."/>
            <person name="Hale W."/>
            <person name="Jakkamsetti A."/>
            <person name="Pham P."/>
            <person name="Ruth R."/>
            <person name="San Lucas F."/>
            <person name="Warren J."/>
            <person name="Zhang J."/>
            <person name="Zhao Z."/>
            <person name="Zhou C."/>
            <person name="Zhu D."/>
            <person name="Lee S."/>
            <person name="Bess C."/>
            <person name="Blankenburg K."/>
            <person name="Forbes L."/>
            <person name="Fu Q."/>
            <person name="Gubbala S."/>
            <person name="Hirani K."/>
            <person name="Jayaseelan J.C."/>
            <person name="Lara F."/>
            <person name="Munidasa M."/>
            <person name="Palculict T."/>
            <person name="Patil S."/>
            <person name="Pu L.-L."/>
            <person name="Saada N."/>
            <person name="Tang L."/>
            <person name="Weissenberger G."/>
            <person name="Zhu Y."/>
            <person name="Hemphill L."/>
            <person name="Shang Y."/>
            <person name="Youmans B."/>
            <person name="Ayvaz T."/>
            <person name="Ross M."/>
            <person name="Santibanez J."/>
            <person name="Aqrawi P."/>
            <person name="Gross S."/>
            <person name="Joshi V."/>
            <person name="Fowler G."/>
            <person name="Nazareth L."/>
            <person name="Reid J."/>
            <person name="Worley K."/>
            <person name="Petrosino J."/>
            <person name="Highlander S."/>
            <person name="Gibbs R."/>
        </authorList>
    </citation>
    <scope>NUCLEOTIDE SEQUENCE [LARGE SCALE GENOMIC DNA]</scope>
    <source>
        <strain evidence="1 2">DSM 16608</strain>
    </source>
</reference>
<gene>
    <name evidence="1" type="ORF">HMPREF9141_1994</name>
</gene>